<dbReference type="EMBL" id="CAJNRD030001119">
    <property type="protein sequence ID" value="CAG5089714.1"/>
    <property type="molecule type" value="Genomic_DNA"/>
</dbReference>
<protein>
    <submittedName>
        <fullName evidence="1">Uncharacterized protein</fullName>
    </submittedName>
</protein>
<sequence length="172" mass="18754">MARPSSTAATIDEKLSSANTISDADFATAVPEPMAIPISAFFKAGASFTPSPKAPHGRTISPWSKLPSVEQWASHRIHDQIKTPIRLQMASAVALLSPVMTMTRIPAARQRTIESKTSLRGGSNIPTTPMKVRSFSYMKNLFESPRSISSGFIGWSAVARARQRRVSRPVPY</sequence>
<evidence type="ECO:0000313" key="2">
    <source>
        <dbReference type="Proteomes" id="UP000786811"/>
    </source>
</evidence>
<dbReference type="OrthoDB" id="10255091at2759"/>
<dbReference type="AlphaFoldDB" id="A0A8J2HAS8"/>
<dbReference type="Proteomes" id="UP000786811">
    <property type="component" value="Unassembled WGS sequence"/>
</dbReference>
<evidence type="ECO:0000313" key="1">
    <source>
        <dbReference type="EMBL" id="CAG5089714.1"/>
    </source>
</evidence>
<proteinExistence type="predicted"/>
<organism evidence="1 2">
    <name type="scientific">Cotesia congregata</name>
    <name type="common">Parasitoid wasp</name>
    <name type="synonym">Apanteles congregatus</name>
    <dbReference type="NCBI Taxonomy" id="51543"/>
    <lineage>
        <taxon>Eukaryota</taxon>
        <taxon>Metazoa</taxon>
        <taxon>Ecdysozoa</taxon>
        <taxon>Arthropoda</taxon>
        <taxon>Hexapoda</taxon>
        <taxon>Insecta</taxon>
        <taxon>Pterygota</taxon>
        <taxon>Neoptera</taxon>
        <taxon>Endopterygota</taxon>
        <taxon>Hymenoptera</taxon>
        <taxon>Apocrita</taxon>
        <taxon>Ichneumonoidea</taxon>
        <taxon>Braconidae</taxon>
        <taxon>Microgastrinae</taxon>
        <taxon>Cotesia</taxon>
    </lineage>
</organism>
<reference evidence="1" key="1">
    <citation type="submission" date="2021-04" db="EMBL/GenBank/DDBJ databases">
        <authorList>
            <person name="Chebbi M.A.C M."/>
        </authorList>
    </citation>
    <scope>NUCLEOTIDE SEQUENCE</scope>
</reference>
<gene>
    <name evidence="1" type="ORF">HICCMSTLAB_LOCUS5347</name>
</gene>
<accession>A0A8J2HAS8</accession>
<comment type="caution">
    <text evidence="1">The sequence shown here is derived from an EMBL/GenBank/DDBJ whole genome shotgun (WGS) entry which is preliminary data.</text>
</comment>
<name>A0A8J2HAS8_COTCN</name>
<keyword evidence="2" id="KW-1185">Reference proteome</keyword>